<evidence type="ECO:0000313" key="2">
    <source>
        <dbReference type="EMBL" id="SNV50032.1"/>
    </source>
</evidence>
<feature type="chain" id="PRO_5012986626" evidence="1">
    <location>
        <begin position="24"/>
        <end position="75"/>
    </location>
</feature>
<accession>A0A239XUF2</accession>
<protein>
    <submittedName>
        <fullName evidence="2">Uncharacterized protein</fullName>
    </submittedName>
</protein>
<dbReference type="EMBL" id="LT906465">
    <property type="protein sequence ID" value="SNV50032.1"/>
    <property type="molecule type" value="Genomic_DNA"/>
</dbReference>
<dbReference type="Proteomes" id="UP000215196">
    <property type="component" value="Chromosome 1"/>
</dbReference>
<dbReference type="AlphaFoldDB" id="A0A239XUF2"/>
<keyword evidence="3" id="KW-1185">Reference proteome</keyword>
<feature type="signal peptide" evidence="1">
    <location>
        <begin position="1"/>
        <end position="23"/>
    </location>
</feature>
<evidence type="ECO:0000313" key="3">
    <source>
        <dbReference type="Proteomes" id="UP000215196"/>
    </source>
</evidence>
<sequence length="75" mass="8702">MLKNNKINIYGCLLKLIYTPVFATKTDAFCASVFLLPAQFCFVNERMFQVVIGCGKHRLDNYFATKVLLLNIFYR</sequence>
<reference evidence="2 3" key="1">
    <citation type="submission" date="2017-06" db="EMBL/GenBank/DDBJ databases">
        <authorList>
            <consortium name="Pathogen Informatics"/>
        </authorList>
    </citation>
    <scope>NUCLEOTIDE SEQUENCE [LARGE SCALE GENOMIC DNA]</scope>
    <source>
        <strain evidence="2 3">NCTC13490</strain>
    </source>
</reference>
<organism evidence="2 3">
    <name type="scientific">Chryseobacterium taklimakanense</name>
    <dbReference type="NCBI Taxonomy" id="536441"/>
    <lineage>
        <taxon>Bacteria</taxon>
        <taxon>Pseudomonadati</taxon>
        <taxon>Bacteroidota</taxon>
        <taxon>Flavobacteriia</taxon>
        <taxon>Flavobacteriales</taxon>
        <taxon>Weeksellaceae</taxon>
        <taxon>Chryseobacterium group</taxon>
        <taxon>Chryseobacterium</taxon>
    </lineage>
</organism>
<proteinExistence type="predicted"/>
<dbReference type="KEGG" id="ctak:4412677_02245"/>
<keyword evidence="1" id="KW-0732">Signal</keyword>
<gene>
    <name evidence="2" type="ORF">SAMEA4412677_02245</name>
</gene>
<evidence type="ECO:0000256" key="1">
    <source>
        <dbReference type="SAM" id="SignalP"/>
    </source>
</evidence>
<name>A0A239XUF2_9FLAO</name>